<protein>
    <submittedName>
        <fullName evidence="3">Uncharacterized protein</fullName>
    </submittedName>
</protein>
<keyword evidence="1" id="KW-0812">Transmembrane</keyword>
<feature type="signal peptide" evidence="2">
    <location>
        <begin position="1"/>
        <end position="20"/>
    </location>
</feature>
<feature type="transmembrane region" description="Helical" evidence="1">
    <location>
        <begin position="38"/>
        <end position="61"/>
    </location>
</feature>
<dbReference type="EMBL" id="FMHG01000001">
    <property type="protein sequence ID" value="SCJ64714.1"/>
    <property type="molecule type" value="Genomic_DNA"/>
</dbReference>
<evidence type="ECO:0000313" key="3">
    <source>
        <dbReference type="EMBL" id="SCJ64714.1"/>
    </source>
</evidence>
<accession>A0A1C6I423</accession>
<feature type="chain" id="PRO_5008736975" evidence="2">
    <location>
        <begin position="21"/>
        <end position="70"/>
    </location>
</feature>
<proteinExistence type="predicted"/>
<keyword evidence="2" id="KW-0732">Signal</keyword>
<organism evidence="3">
    <name type="scientific">uncultured Anaerotruncus sp</name>
    <dbReference type="NCBI Taxonomy" id="905011"/>
    <lineage>
        <taxon>Bacteria</taxon>
        <taxon>Bacillati</taxon>
        <taxon>Bacillota</taxon>
        <taxon>Clostridia</taxon>
        <taxon>Eubacteriales</taxon>
        <taxon>Oscillospiraceae</taxon>
        <taxon>Anaerotruncus</taxon>
        <taxon>environmental samples</taxon>
    </lineage>
</organism>
<evidence type="ECO:0000256" key="1">
    <source>
        <dbReference type="SAM" id="Phobius"/>
    </source>
</evidence>
<name>A0A1C6I423_9FIRM</name>
<dbReference type="AlphaFoldDB" id="A0A1C6I423"/>
<reference evidence="3" key="1">
    <citation type="submission" date="2015-09" db="EMBL/GenBank/DDBJ databases">
        <authorList>
            <consortium name="Pathogen Informatics"/>
        </authorList>
    </citation>
    <scope>NUCLEOTIDE SEQUENCE</scope>
    <source>
        <strain evidence="3">2789STDY5834896</strain>
    </source>
</reference>
<keyword evidence="1" id="KW-0472">Membrane</keyword>
<keyword evidence="1" id="KW-1133">Transmembrane helix</keyword>
<gene>
    <name evidence="3" type="ORF">SAMEA3545359_01237</name>
</gene>
<sequence>MSNCKLLPRLLLGAVAGASAAVCAGSLAVTLALRAVPLWLFSLLVLSAGLAVSAAVVYRFLGRLPSSTIR</sequence>
<evidence type="ECO:0000256" key="2">
    <source>
        <dbReference type="SAM" id="SignalP"/>
    </source>
</evidence>